<dbReference type="InterPro" id="IPR002782">
    <property type="entry name" value="Mut7-C_RNAse_dom"/>
</dbReference>
<organism evidence="2 3">
    <name type="scientific">Leucopsar rothschildi</name>
    <name type="common">Bali myna</name>
    <name type="synonym">Rothschild's mynah</name>
    <dbReference type="NCBI Taxonomy" id="127929"/>
    <lineage>
        <taxon>Eukaryota</taxon>
        <taxon>Metazoa</taxon>
        <taxon>Chordata</taxon>
        <taxon>Craniata</taxon>
        <taxon>Vertebrata</taxon>
        <taxon>Euteleostomi</taxon>
        <taxon>Archelosauria</taxon>
        <taxon>Archosauria</taxon>
        <taxon>Dinosauria</taxon>
        <taxon>Saurischia</taxon>
        <taxon>Theropoda</taxon>
        <taxon>Coelurosauria</taxon>
        <taxon>Aves</taxon>
        <taxon>Neognathae</taxon>
        <taxon>Neoaves</taxon>
        <taxon>Telluraves</taxon>
        <taxon>Australaves</taxon>
        <taxon>Passeriformes</taxon>
        <taxon>Sturnidae</taxon>
        <taxon>Leucopsar</taxon>
    </lineage>
</organism>
<proteinExistence type="predicted"/>
<dbReference type="PANTHER" id="PTHR47765">
    <property type="entry name" value="3'-5' EXONUCLEASE DOMAIN-CONTAINING PROTEIN"/>
    <property type="match status" value="1"/>
</dbReference>
<reference evidence="2 3" key="1">
    <citation type="submission" date="2019-09" db="EMBL/GenBank/DDBJ databases">
        <title>Bird 10,000 Genomes (B10K) Project - Family phase.</title>
        <authorList>
            <person name="Zhang G."/>
        </authorList>
    </citation>
    <scope>NUCLEOTIDE SEQUENCE [LARGE SCALE GENOMIC DNA]</scope>
    <source>
        <strain evidence="2">B10K-DU-002-02</strain>
        <tissue evidence="2">Muscle</tissue>
    </source>
</reference>
<feature type="domain" description="Mut7-C RNAse" evidence="1">
    <location>
        <begin position="52"/>
        <end position="88"/>
    </location>
</feature>
<dbReference type="GO" id="GO:0004527">
    <property type="term" value="F:exonuclease activity"/>
    <property type="evidence" value="ECO:0007669"/>
    <property type="project" value="UniProtKB-KW"/>
</dbReference>
<dbReference type="PANTHER" id="PTHR47765:SF2">
    <property type="entry name" value="EXONUCLEASE MUT-7 HOMOLOG"/>
    <property type="match status" value="1"/>
</dbReference>
<feature type="non-terminal residue" evidence="2">
    <location>
        <position position="1"/>
    </location>
</feature>
<dbReference type="InterPro" id="IPR052408">
    <property type="entry name" value="Exonuclease_MUT-7-like"/>
</dbReference>
<sequence length="107" mass="11307">STGCPGSQSCDVTVPICDTAQPGCAPHGEQAEGVEQCRAAAVLAGDTVLQVAAIPPRVLDRDELTHFYCCTCCGKVFWEGSHFGRVVSQFKDVLVVSGNTQSVYELS</sequence>
<feature type="non-terminal residue" evidence="2">
    <location>
        <position position="107"/>
    </location>
</feature>
<dbReference type="EMBL" id="VZTC01009596">
    <property type="protein sequence ID" value="NXB53992.1"/>
    <property type="molecule type" value="Genomic_DNA"/>
</dbReference>
<gene>
    <name evidence="2" type="primary">Exd3_1</name>
    <name evidence="2" type="ORF">LEUROT_R15477</name>
</gene>
<keyword evidence="2" id="KW-0540">Nuclease</keyword>
<dbReference type="AlphaFoldDB" id="A0A7K8ERV2"/>
<evidence type="ECO:0000313" key="2">
    <source>
        <dbReference type="EMBL" id="NXB53992.1"/>
    </source>
</evidence>
<evidence type="ECO:0000259" key="1">
    <source>
        <dbReference type="Pfam" id="PF01927"/>
    </source>
</evidence>
<keyword evidence="2" id="KW-0378">Hydrolase</keyword>
<name>A0A7K8ERV2_LEURO</name>
<keyword evidence="3" id="KW-1185">Reference proteome</keyword>
<protein>
    <submittedName>
        <fullName evidence="2">MUT7 Exonuclease</fullName>
    </submittedName>
</protein>
<comment type="caution">
    <text evidence="2">The sequence shown here is derived from an EMBL/GenBank/DDBJ whole genome shotgun (WGS) entry which is preliminary data.</text>
</comment>
<keyword evidence="2" id="KW-0269">Exonuclease</keyword>
<evidence type="ECO:0000313" key="3">
    <source>
        <dbReference type="Proteomes" id="UP000522331"/>
    </source>
</evidence>
<dbReference type="Pfam" id="PF01927">
    <property type="entry name" value="Mut7-C"/>
    <property type="match status" value="1"/>
</dbReference>
<accession>A0A7K8ERV2</accession>
<dbReference type="Proteomes" id="UP000522331">
    <property type="component" value="Unassembled WGS sequence"/>
</dbReference>